<evidence type="ECO:0000256" key="5">
    <source>
        <dbReference type="ARBA" id="ARBA00023049"/>
    </source>
</evidence>
<evidence type="ECO:0000313" key="9">
    <source>
        <dbReference type="EMBL" id="RPF28047.1"/>
    </source>
</evidence>
<organism evidence="9 10">
    <name type="scientific">Georgenia muralis</name>
    <dbReference type="NCBI Taxonomy" id="154117"/>
    <lineage>
        <taxon>Bacteria</taxon>
        <taxon>Bacillati</taxon>
        <taxon>Actinomycetota</taxon>
        <taxon>Actinomycetes</taxon>
        <taxon>Micrococcales</taxon>
        <taxon>Bogoriellaceae</taxon>
        <taxon>Georgenia</taxon>
    </lineage>
</organism>
<evidence type="ECO:0000256" key="7">
    <source>
        <dbReference type="SAM" id="Phobius"/>
    </source>
</evidence>
<dbReference type="Gene3D" id="3.30.2010.10">
    <property type="entry name" value="Metalloproteases ('zincins'), catalytic domain"/>
    <property type="match status" value="1"/>
</dbReference>
<dbReference type="PANTHER" id="PTHR34978">
    <property type="entry name" value="POSSIBLE SENSOR-TRANSDUCER PROTEIN BLAR"/>
    <property type="match status" value="1"/>
</dbReference>
<accession>A0A3N4Z6U5</accession>
<feature type="domain" description="Peptidase M48" evidence="8">
    <location>
        <begin position="169"/>
        <end position="251"/>
    </location>
</feature>
<reference evidence="9 10" key="1">
    <citation type="submission" date="2018-11" db="EMBL/GenBank/DDBJ databases">
        <title>Sequencing the genomes of 1000 actinobacteria strains.</title>
        <authorList>
            <person name="Klenk H.-P."/>
        </authorList>
    </citation>
    <scope>NUCLEOTIDE SEQUENCE [LARGE SCALE GENOMIC DNA]</scope>
    <source>
        <strain evidence="9 10">DSM 14418</strain>
    </source>
</reference>
<dbReference type="PANTHER" id="PTHR34978:SF3">
    <property type="entry name" value="SLR0241 PROTEIN"/>
    <property type="match status" value="1"/>
</dbReference>
<keyword evidence="3 6" id="KW-0378">Hydrolase</keyword>
<name>A0A3N4Z6U5_9MICO</name>
<comment type="cofactor">
    <cofactor evidence="6">
        <name>Zn(2+)</name>
        <dbReference type="ChEBI" id="CHEBI:29105"/>
    </cofactor>
    <text evidence="6">Binds 1 zinc ion per subunit.</text>
</comment>
<dbReference type="InterPro" id="IPR001915">
    <property type="entry name" value="Peptidase_M48"/>
</dbReference>
<proteinExistence type="inferred from homology"/>
<feature type="transmembrane region" description="Helical" evidence="7">
    <location>
        <begin position="315"/>
        <end position="336"/>
    </location>
</feature>
<evidence type="ECO:0000259" key="8">
    <source>
        <dbReference type="Pfam" id="PF01435"/>
    </source>
</evidence>
<dbReference type="Proteomes" id="UP000280726">
    <property type="component" value="Unassembled WGS sequence"/>
</dbReference>
<dbReference type="EMBL" id="RKRA01000001">
    <property type="protein sequence ID" value="RPF28047.1"/>
    <property type="molecule type" value="Genomic_DNA"/>
</dbReference>
<evidence type="ECO:0000313" key="10">
    <source>
        <dbReference type="Proteomes" id="UP000280726"/>
    </source>
</evidence>
<evidence type="ECO:0000256" key="6">
    <source>
        <dbReference type="RuleBase" id="RU003983"/>
    </source>
</evidence>
<keyword evidence="7" id="KW-0812">Transmembrane</keyword>
<evidence type="ECO:0000256" key="4">
    <source>
        <dbReference type="ARBA" id="ARBA00022833"/>
    </source>
</evidence>
<dbReference type="GO" id="GO:0006508">
    <property type="term" value="P:proteolysis"/>
    <property type="evidence" value="ECO:0007669"/>
    <property type="project" value="UniProtKB-KW"/>
</dbReference>
<evidence type="ECO:0000256" key="1">
    <source>
        <dbReference type="ARBA" id="ARBA00022670"/>
    </source>
</evidence>
<keyword evidence="4 6" id="KW-0862">Zinc</keyword>
<keyword evidence="1 6" id="KW-0645">Protease</keyword>
<keyword evidence="7" id="KW-0472">Membrane</keyword>
<keyword evidence="5 6" id="KW-0482">Metalloprotease</keyword>
<dbReference type="InterPro" id="IPR052173">
    <property type="entry name" value="Beta-lactam_resp_regulator"/>
</dbReference>
<dbReference type="GO" id="GO:0046872">
    <property type="term" value="F:metal ion binding"/>
    <property type="evidence" value="ECO:0007669"/>
    <property type="project" value="UniProtKB-KW"/>
</dbReference>
<protein>
    <submittedName>
        <fullName evidence="9">Peptidase M48-like protein</fullName>
    </submittedName>
</protein>
<sequence>MTAAVLAVLLAVLLGVGALAPRLRRRPTPTFSARPRLGLAAWTGAALAWTAGLLVLGPLLAWAVTGPALPGAVGDVCRRCLVATNPFGPATTPATTDVPVFVLLLVPAVLALALVGRAAVDLARAGRAADAHLAALGGTALRADALHGNAPHGTTLHANAPPPEAGDDVVVWLVEDDAPAAYALPGRRGVVLTSGGLDALTAPQLHAVLGHERAHVLQRHHTLLGLLAALARVLGRVPLVAHAHRSAARYAEMAADDAARRAAGTRALAGALLALGGHPDLQQLPAGVPTLHVAGRAVPWRTARLVTPPSPPSRWGLAAVVAYLAAVVTVVALVVVPYGTVLVTGTC</sequence>
<dbReference type="Pfam" id="PF01435">
    <property type="entry name" value="Peptidase_M48"/>
    <property type="match status" value="1"/>
</dbReference>
<dbReference type="RefSeq" id="WP_123918026.1">
    <property type="nucleotide sequence ID" value="NZ_RKRA01000001.1"/>
</dbReference>
<evidence type="ECO:0000256" key="2">
    <source>
        <dbReference type="ARBA" id="ARBA00022723"/>
    </source>
</evidence>
<dbReference type="OrthoDB" id="9785340at2"/>
<keyword evidence="7" id="KW-1133">Transmembrane helix</keyword>
<comment type="similarity">
    <text evidence="6">Belongs to the peptidase M48 family.</text>
</comment>
<dbReference type="AlphaFoldDB" id="A0A3N4Z6U5"/>
<feature type="transmembrane region" description="Helical" evidence="7">
    <location>
        <begin position="100"/>
        <end position="120"/>
    </location>
</feature>
<keyword evidence="2" id="KW-0479">Metal-binding</keyword>
<keyword evidence="10" id="KW-1185">Reference proteome</keyword>
<comment type="caution">
    <text evidence="9">The sequence shown here is derived from an EMBL/GenBank/DDBJ whole genome shotgun (WGS) entry which is preliminary data.</text>
</comment>
<gene>
    <name evidence="9" type="ORF">EDD32_2556</name>
</gene>
<feature type="transmembrane region" description="Helical" evidence="7">
    <location>
        <begin position="42"/>
        <end position="64"/>
    </location>
</feature>
<dbReference type="GO" id="GO:0004222">
    <property type="term" value="F:metalloendopeptidase activity"/>
    <property type="evidence" value="ECO:0007669"/>
    <property type="project" value="InterPro"/>
</dbReference>
<evidence type="ECO:0000256" key="3">
    <source>
        <dbReference type="ARBA" id="ARBA00022801"/>
    </source>
</evidence>